<feature type="binding site" evidence="7">
    <location>
        <position position="141"/>
    </location>
    <ligand>
        <name>Zn(2+)</name>
        <dbReference type="ChEBI" id="CHEBI:29105"/>
        <note>catalytic</note>
    </ligand>
</feature>
<protein>
    <recommendedName>
        <fullName evidence="7">Endoribonuclease YbeY</fullName>
        <ecNumber evidence="7">3.1.-.-</ecNumber>
    </recommendedName>
</protein>
<dbReference type="InterPro" id="IPR023091">
    <property type="entry name" value="MetalPrtase_cat_dom_sf_prd"/>
</dbReference>
<dbReference type="EC" id="3.1.-.-" evidence="7"/>
<feature type="binding site" evidence="7">
    <location>
        <position position="151"/>
    </location>
    <ligand>
        <name>Zn(2+)</name>
        <dbReference type="ChEBI" id="CHEBI:29105"/>
        <note>catalytic</note>
    </ligand>
</feature>
<keyword evidence="7" id="KW-0690">Ribosome biogenesis</keyword>
<reference evidence="8 9" key="1">
    <citation type="submission" date="2016-12" db="EMBL/GenBank/DDBJ databases">
        <authorList>
            <person name="Song W.-J."/>
            <person name="Kurnit D.M."/>
        </authorList>
    </citation>
    <scope>NUCLEOTIDE SEQUENCE [LARGE SCALE GENOMIC DNA]</scope>
    <source>
        <strain evidence="8 9">CGMCC 1.10808</strain>
    </source>
</reference>
<dbReference type="GO" id="GO:0005737">
    <property type="term" value="C:cytoplasm"/>
    <property type="evidence" value="ECO:0007669"/>
    <property type="project" value="UniProtKB-SubCell"/>
</dbReference>
<evidence type="ECO:0000313" key="8">
    <source>
        <dbReference type="EMBL" id="SHN57917.1"/>
    </source>
</evidence>
<comment type="function">
    <text evidence="7">Single strand-specific metallo-endoribonuclease involved in late-stage 70S ribosome quality control and in maturation of the 3' terminus of the 16S rRNA.</text>
</comment>
<dbReference type="NCBIfam" id="TIGR00043">
    <property type="entry name" value="rRNA maturation RNase YbeY"/>
    <property type="match status" value="1"/>
</dbReference>
<evidence type="ECO:0000256" key="2">
    <source>
        <dbReference type="ARBA" id="ARBA00022722"/>
    </source>
</evidence>
<dbReference type="STRING" id="1189325.SAMN04488119_10379"/>
<evidence type="ECO:0000256" key="3">
    <source>
        <dbReference type="ARBA" id="ARBA00022723"/>
    </source>
</evidence>
<dbReference type="GO" id="GO:0004222">
    <property type="term" value="F:metalloendopeptidase activity"/>
    <property type="evidence" value="ECO:0007669"/>
    <property type="project" value="InterPro"/>
</dbReference>
<dbReference type="EMBL" id="FRDL01000002">
    <property type="protein sequence ID" value="SHN57917.1"/>
    <property type="molecule type" value="Genomic_DNA"/>
</dbReference>
<dbReference type="RefSeq" id="WP_245728467.1">
    <property type="nucleotide sequence ID" value="NZ_FOHL01000003.1"/>
</dbReference>
<dbReference type="InterPro" id="IPR020549">
    <property type="entry name" value="YbeY_CS"/>
</dbReference>
<comment type="cofactor">
    <cofactor evidence="7">
        <name>Zn(2+)</name>
        <dbReference type="ChEBI" id="CHEBI:29105"/>
    </cofactor>
    <text evidence="7">Binds 1 zinc ion.</text>
</comment>
<keyword evidence="9" id="KW-1185">Reference proteome</keyword>
<evidence type="ECO:0000256" key="5">
    <source>
        <dbReference type="ARBA" id="ARBA00022801"/>
    </source>
</evidence>
<name>A0A1M7SHH8_9RHOB</name>
<keyword evidence="7" id="KW-0963">Cytoplasm</keyword>
<keyword evidence="2 7" id="KW-0540">Nuclease</keyword>
<evidence type="ECO:0000256" key="7">
    <source>
        <dbReference type="HAMAP-Rule" id="MF_00009"/>
    </source>
</evidence>
<evidence type="ECO:0000313" key="9">
    <source>
        <dbReference type="Proteomes" id="UP000184066"/>
    </source>
</evidence>
<dbReference type="PANTHER" id="PTHR46986:SF1">
    <property type="entry name" value="ENDORIBONUCLEASE YBEY, CHLOROPLASTIC"/>
    <property type="match status" value="1"/>
</dbReference>
<dbReference type="GO" id="GO:0008270">
    <property type="term" value="F:zinc ion binding"/>
    <property type="evidence" value="ECO:0007669"/>
    <property type="project" value="UniProtKB-UniRule"/>
</dbReference>
<dbReference type="Proteomes" id="UP000184066">
    <property type="component" value="Unassembled WGS sequence"/>
</dbReference>
<evidence type="ECO:0000256" key="6">
    <source>
        <dbReference type="ARBA" id="ARBA00022833"/>
    </source>
</evidence>
<dbReference type="Pfam" id="PF02130">
    <property type="entry name" value="YbeY"/>
    <property type="match status" value="1"/>
</dbReference>
<proteinExistence type="inferred from homology"/>
<keyword evidence="3 7" id="KW-0479">Metal-binding</keyword>
<dbReference type="GO" id="GO:0006364">
    <property type="term" value="P:rRNA processing"/>
    <property type="evidence" value="ECO:0007669"/>
    <property type="project" value="UniProtKB-UniRule"/>
</dbReference>
<dbReference type="InterPro" id="IPR002036">
    <property type="entry name" value="YbeY"/>
</dbReference>
<dbReference type="HAMAP" id="MF_00009">
    <property type="entry name" value="Endoribonucl_YbeY"/>
    <property type="match status" value="1"/>
</dbReference>
<comment type="similarity">
    <text evidence="1 7">Belongs to the endoribonuclease YbeY family.</text>
</comment>
<keyword evidence="5 7" id="KW-0378">Hydrolase</keyword>
<accession>A0A1M7SHH8</accession>
<evidence type="ECO:0000256" key="4">
    <source>
        <dbReference type="ARBA" id="ARBA00022759"/>
    </source>
</evidence>
<feature type="binding site" evidence="7">
    <location>
        <position position="145"/>
    </location>
    <ligand>
        <name>Zn(2+)</name>
        <dbReference type="ChEBI" id="CHEBI:29105"/>
        <note>catalytic</note>
    </ligand>
</feature>
<dbReference type="PROSITE" id="PS01306">
    <property type="entry name" value="UPF0054"/>
    <property type="match status" value="1"/>
</dbReference>
<keyword evidence="7" id="KW-0698">rRNA processing</keyword>
<dbReference type="PANTHER" id="PTHR46986">
    <property type="entry name" value="ENDORIBONUCLEASE YBEY, CHLOROPLASTIC"/>
    <property type="match status" value="1"/>
</dbReference>
<dbReference type="AlphaFoldDB" id="A0A1M7SHH8"/>
<dbReference type="GO" id="GO:0004521">
    <property type="term" value="F:RNA endonuclease activity"/>
    <property type="evidence" value="ECO:0007669"/>
    <property type="project" value="UniProtKB-UniRule"/>
</dbReference>
<evidence type="ECO:0000256" key="1">
    <source>
        <dbReference type="ARBA" id="ARBA00010875"/>
    </source>
</evidence>
<keyword evidence="4 7" id="KW-0255">Endonuclease</keyword>
<gene>
    <name evidence="7" type="primary">ybeY</name>
    <name evidence="8" type="ORF">SAMN05216200_102430</name>
</gene>
<dbReference type="Gene3D" id="3.40.390.30">
    <property type="entry name" value="Metalloproteases ('zincins'), catalytic domain"/>
    <property type="match status" value="1"/>
</dbReference>
<organism evidence="8 9">
    <name type="scientific">Oceanicella actignis</name>
    <dbReference type="NCBI Taxonomy" id="1189325"/>
    <lineage>
        <taxon>Bacteria</taxon>
        <taxon>Pseudomonadati</taxon>
        <taxon>Pseudomonadota</taxon>
        <taxon>Alphaproteobacteria</taxon>
        <taxon>Rhodobacterales</taxon>
        <taxon>Paracoccaceae</taxon>
        <taxon>Oceanicella</taxon>
    </lineage>
</organism>
<comment type="subcellular location">
    <subcellularLocation>
        <location evidence="7">Cytoplasm</location>
    </subcellularLocation>
</comment>
<keyword evidence="6 7" id="KW-0862">Zinc</keyword>
<sequence>MTGPALSVELIAEAPGWAALDFDPAEAVEQGARMALEAAGVARGAYVVGALAADDARMAQLNAEHRGKPAPTNVLSWPAFALSAAERGLAPGARPAPPPEADPFGEPVELGDLAFALETVAREAEARGLSLRAHLVHLALHGTLHLLGYDHETEPDAALMEGLESAAMRKAGFDDPYAQEAAS</sequence>
<dbReference type="SUPFAM" id="SSF55486">
    <property type="entry name" value="Metalloproteases ('zincins'), catalytic domain"/>
    <property type="match status" value="1"/>
</dbReference>